<name>A0ABT2M9B5_9MYCO</name>
<dbReference type="Proteomes" id="UP001206639">
    <property type="component" value="Unassembled WGS sequence"/>
</dbReference>
<evidence type="ECO:0000256" key="1">
    <source>
        <dbReference type="ARBA" id="ARBA00022603"/>
    </source>
</evidence>
<dbReference type="GO" id="GO:0032259">
    <property type="term" value="P:methylation"/>
    <property type="evidence" value="ECO:0007669"/>
    <property type="project" value="UniProtKB-KW"/>
</dbReference>
<dbReference type="Gene3D" id="3.40.50.150">
    <property type="entry name" value="Vaccinia Virus protein VP39"/>
    <property type="match status" value="1"/>
</dbReference>
<dbReference type="PANTHER" id="PTHR43464">
    <property type="entry name" value="METHYLTRANSFERASE"/>
    <property type="match status" value="1"/>
</dbReference>
<keyword evidence="3" id="KW-0949">S-adenosyl-L-methionine</keyword>
<reference evidence="6" key="1">
    <citation type="submission" date="2023-07" db="EMBL/GenBank/DDBJ databases">
        <authorList>
            <person name="Deng Y."/>
            <person name="Zhang Y.-Q."/>
        </authorList>
    </citation>
    <scope>NUCLEOTIDE SEQUENCE [LARGE SCALE GENOMIC DNA]</scope>
    <source>
        <strain evidence="6">CPCC 205710</strain>
    </source>
</reference>
<evidence type="ECO:0000313" key="5">
    <source>
        <dbReference type="EMBL" id="MCT7657601.1"/>
    </source>
</evidence>
<dbReference type="InterPro" id="IPR041698">
    <property type="entry name" value="Methyltransf_25"/>
</dbReference>
<organism evidence="5 6">
    <name type="scientific">Mycobacterium deserti</name>
    <dbReference type="NCBI Taxonomy" id="2978347"/>
    <lineage>
        <taxon>Bacteria</taxon>
        <taxon>Bacillati</taxon>
        <taxon>Actinomycetota</taxon>
        <taxon>Actinomycetes</taxon>
        <taxon>Mycobacteriales</taxon>
        <taxon>Mycobacteriaceae</taxon>
        <taxon>Mycobacterium</taxon>
    </lineage>
</organism>
<dbReference type="RefSeq" id="WP_260991630.1">
    <property type="nucleotide sequence ID" value="NZ_JAODWD010000001.1"/>
</dbReference>
<dbReference type="EMBL" id="JAODWD010000001">
    <property type="protein sequence ID" value="MCT7657601.1"/>
    <property type="molecule type" value="Genomic_DNA"/>
</dbReference>
<evidence type="ECO:0000313" key="6">
    <source>
        <dbReference type="Proteomes" id="UP001206639"/>
    </source>
</evidence>
<gene>
    <name evidence="5" type="ORF">N4S67_04090</name>
</gene>
<dbReference type="Pfam" id="PF13649">
    <property type="entry name" value="Methyltransf_25"/>
    <property type="match status" value="1"/>
</dbReference>
<evidence type="ECO:0000259" key="4">
    <source>
        <dbReference type="Pfam" id="PF13649"/>
    </source>
</evidence>
<keyword evidence="6" id="KW-1185">Reference proteome</keyword>
<dbReference type="SUPFAM" id="SSF53335">
    <property type="entry name" value="S-adenosyl-L-methionine-dependent methyltransferases"/>
    <property type="match status" value="1"/>
</dbReference>
<feature type="domain" description="Methyltransferase" evidence="4">
    <location>
        <begin position="44"/>
        <end position="137"/>
    </location>
</feature>
<dbReference type="PANTHER" id="PTHR43464:SF19">
    <property type="entry name" value="UBIQUINONE BIOSYNTHESIS O-METHYLTRANSFERASE, MITOCHONDRIAL"/>
    <property type="match status" value="1"/>
</dbReference>
<dbReference type="CDD" id="cd02440">
    <property type="entry name" value="AdoMet_MTases"/>
    <property type="match status" value="1"/>
</dbReference>
<sequence length="198" mass="21362">MSSRQRLFTLMYRVGFAPWDGHPLPQALRDLVEGSAALPAGTALDLGCGTGDSSIYLAKHGWTVTGVDFVAKPLDRARAKAATARVVVEFERADVTRLSTEAVGSNFDLIVDSGCLHGMSAEDRDAYVREVAAVAAPQARLLIVAFIPGSSFGVPGIEPDEVKQRFARDWTLLSSGDETAMNHNGKNPARQYLFQRAV</sequence>
<dbReference type="GO" id="GO:0008168">
    <property type="term" value="F:methyltransferase activity"/>
    <property type="evidence" value="ECO:0007669"/>
    <property type="project" value="UniProtKB-KW"/>
</dbReference>
<comment type="caution">
    <text evidence="5">The sequence shown here is derived from an EMBL/GenBank/DDBJ whole genome shotgun (WGS) entry which is preliminary data.</text>
</comment>
<dbReference type="InterPro" id="IPR029063">
    <property type="entry name" value="SAM-dependent_MTases_sf"/>
</dbReference>
<keyword evidence="1 5" id="KW-0489">Methyltransferase</keyword>
<evidence type="ECO:0000256" key="2">
    <source>
        <dbReference type="ARBA" id="ARBA00022679"/>
    </source>
</evidence>
<keyword evidence="2" id="KW-0808">Transferase</keyword>
<proteinExistence type="predicted"/>
<evidence type="ECO:0000256" key="3">
    <source>
        <dbReference type="ARBA" id="ARBA00022691"/>
    </source>
</evidence>
<accession>A0ABT2M9B5</accession>
<protein>
    <submittedName>
        <fullName evidence="5">Class I SAM-dependent methyltransferase</fullName>
    </submittedName>
</protein>